<gene>
    <name evidence="2" type="ORF">GE300_09495</name>
</gene>
<evidence type="ECO:0000313" key="3">
    <source>
        <dbReference type="Proteomes" id="UP000474957"/>
    </source>
</evidence>
<name>A0A6L5Z004_9RHOB</name>
<dbReference type="PROSITE" id="PS51318">
    <property type="entry name" value="TAT"/>
    <property type="match status" value="1"/>
</dbReference>
<dbReference type="SUPFAM" id="SSF110997">
    <property type="entry name" value="Sporulation related repeat"/>
    <property type="match status" value="1"/>
</dbReference>
<dbReference type="AlphaFoldDB" id="A0A6L5Z004"/>
<dbReference type="Gene3D" id="3.30.70.1070">
    <property type="entry name" value="Sporulation related repeat"/>
    <property type="match status" value="1"/>
</dbReference>
<dbReference type="Proteomes" id="UP000474957">
    <property type="component" value="Unassembled WGS sequence"/>
</dbReference>
<keyword evidence="3" id="KW-1185">Reference proteome</keyword>
<reference evidence="2 3" key="1">
    <citation type="submission" date="2019-10" db="EMBL/GenBank/DDBJ databases">
        <title>Cognatihalovulum marinum gen. nov. sp. nov., a new member of the family Rhodobacteraceae isolated from deep seawater of the Northwest Indian Ocean.</title>
        <authorList>
            <person name="Ruan C."/>
            <person name="Wang J."/>
            <person name="Zheng X."/>
            <person name="Song L."/>
            <person name="Zhu Y."/>
            <person name="Huang Y."/>
            <person name="Lu Z."/>
            <person name="Du W."/>
            <person name="Huang L."/>
            <person name="Dai X."/>
        </authorList>
    </citation>
    <scope>NUCLEOTIDE SEQUENCE [LARGE SCALE GENOMIC DNA]</scope>
    <source>
        <strain evidence="2 3">2CG4</strain>
    </source>
</reference>
<dbReference type="PROSITE" id="PS51257">
    <property type="entry name" value="PROKAR_LIPOPROTEIN"/>
    <property type="match status" value="1"/>
</dbReference>
<dbReference type="PROSITE" id="PS51724">
    <property type="entry name" value="SPOR"/>
    <property type="match status" value="1"/>
</dbReference>
<dbReference type="GO" id="GO:0042834">
    <property type="term" value="F:peptidoglycan binding"/>
    <property type="evidence" value="ECO:0007669"/>
    <property type="project" value="InterPro"/>
</dbReference>
<dbReference type="InterPro" id="IPR007730">
    <property type="entry name" value="SPOR-like_dom"/>
</dbReference>
<sequence length="316" mass="31922">MSRQKASIRRRHVLGVLLLTAALGGCGRLDGLGDATGAAAASASGAPAAPAQNVRVQERDIERPDIFALEAKGLWDGRFSFGDKWVAVAANVKAERVRIVNQANGRAIEGALFQKEDNLPGPPIMVSQNAAEALAMLPGTLTDMKIVVLRREVVPVQPDPAAAPTPAVAAGQVFSVDGVSTAAIPGTVAPAPAAPAPVPAAAPAHAGIDTAALETTALAAVEAAATPPAATAPAAAPAVSASGTWIQVVNGGNRDGAELTLKRLKDNGLNGEIRRHGSDSAPMFRVVAGPFAGGAAFNTALAKIKGLGYRDAFAAR</sequence>
<evidence type="ECO:0000313" key="2">
    <source>
        <dbReference type="EMBL" id="MSU89847.1"/>
    </source>
</evidence>
<protein>
    <submittedName>
        <fullName evidence="2">SPOR domain-containing protein</fullName>
    </submittedName>
</protein>
<proteinExistence type="predicted"/>
<dbReference type="EMBL" id="WIND01000005">
    <property type="protein sequence ID" value="MSU89847.1"/>
    <property type="molecule type" value="Genomic_DNA"/>
</dbReference>
<dbReference type="InterPro" id="IPR036680">
    <property type="entry name" value="SPOR-like_sf"/>
</dbReference>
<comment type="caution">
    <text evidence="2">The sequence shown here is derived from an EMBL/GenBank/DDBJ whole genome shotgun (WGS) entry which is preliminary data.</text>
</comment>
<dbReference type="Pfam" id="PF05036">
    <property type="entry name" value="SPOR"/>
    <property type="match status" value="1"/>
</dbReference>
<accession>A0A6L5Z004</accession>
<feature type="domain" description="SPOR" evidence="1">
    <location>
        <begin position="238"/>
        <end position="316"/>
    </location>
</feature>
<organism evidence="2 3">
    <name type="scientific">Halovulum marinum</name>
    <dbReference type="NCBI Taxonomy" id="2662447"/>
    <lineage>
        <taxon>Bacteria</taxon>
        <taxon>Pseudomonadati</taxon>
        <taxon>Pseudomonadota</taxon>
        <taxon>Alphaproteobacteria</taxon>
        <taxon>Rhodobacterales</taxon>
        <taxon>Paracoccaceae</taxon>
        <taxon>Halovulum</taxon>
    </lineage>
</organism>
<evidence type="ECO:0000259" key="1">
    <source>
        <dbReference type="PROSITE" id="PS51724"/>
    </source>
</evidence>
<dbReference type="InterPro" id="IPR006311">
    <property type="entry name" value="TAT_signal"/>
</dbReference>